<dbReference type="EMBL" id="CALNXJ010000001">
    <property type="protein sequence ID" value="CAH3031911.1"/>
    <property type="molecule type" value="Genomic_DNA"/>
</dbReference>
<gene>
    <name evidence="3" type="ORF">PMEA_00000743</name>
</gene>
<keyword evidence="4" id="KW-1185">Reference proteome</keyword>
<keyword evidence="1" id="KW-0677">Repeat</keyword>
<comment type="caution">
    <text evidence="3">The sequence shown here is derived from an EMBL/GenBank/DDBJ whole genome shotgun (WGS) entry which is preliminary data.</text>
</comment>
<reference evidence="3 4" key="1">
    <citation type="submission" date="2022-05" db="EMBL/GenBank/DDBJ databases">
        <authorList>
            <consortium name="Genoscope - CEA"/>
            <person name="William W."/>
        </authorList>
    </citation>
    <scope>NUCLEOTIDE SEQUENCE [LARGE SCALE GENOMIC DNA]</scope>
</reference>
<evidence type="ECO:0000259" key="2">
    <source>
        <dbReference type="PROSITE" id="PS50837"/>
    </source>
</evidence>
<dbReference type="PANTHER" id="PTHR10039">
    <property type="entry name" value="AMELOGENIN"/>
    <property type="match status" value="1"/>
</dbReference>
<dbReference type="PROSITE" id="PS50837">
    <property type="entry name" value="NACHT"/>
    <property type="match status" value="1"/>
</dbReference>
<sequence length="1331" mass="152650">LILFYISEIASCEAEISLFAERYDPDTRKWLFKDFNKWFEDPGDSRAYFMLGDAGVGKSVLAAVLAHQKRNAGNLAAAYFCRHNDATRNNPRYLLGTIACQLCKCNEQYTSLVGGEVGIRNSLGNSALGVQELFTKLLQEPLAQCAPAYPRKLVIIDALDETEYESREDFLDLIMRRFLMLPQWLVFFITSRPEDCVQFRLKKYKSCIKICAGNRENVKFYQQHEQDIKLYLEKSVDFSRLPISVDDIAKKCDGLFLYAFYIVRALSNQLHSGVSSQLDDLFPGDIEDFFMQNFRRVFLKVGADLYKKLFGCVVVAPSPLPVSFISLILQRENSNLDEQEVIDALSTFLLFRTPDQSFTFLHNLIPAWLTNWEKASRKLFIDRIKAGEYFRDVITTCLSEFLDEQSEGSFSIDNRVLDYVLRVGVRFLRGFSDKVSLETISRCLTSFKFIQARIKCRRNEIYLLINDFKREAENKTSRNSKKQVIQEIYAVVEKNVNVLSECPELLHSCLRMTSKAVQDAVIPYGVSTCWMEYSWARNAPCEIPFGISYFALSPDKKWLAGGTGQSIFLFDASTLERIQGPIKVVESGDDIHHVEFSSDSKLLCFGRLDKWFSLDEGCLKDLPQFAGKNRLFKWGSLALCGRYIVVKGDDVWNGCHTLSCLKEIFCLWARHELKQIKSVEIYCTLRKIKSVFHNFIFCDKDPWFGIKEYENRQLKYELCNFLWEEKDDKQMELLQTLFSRKENAASLCARCSASMQELQVSSFSRVRQHITHLYSDIFRYQVWNLESGKSVLEEAFSSGTQPNPLFLVYHLALCSKFIKIFYRAIDEVESLCDVAVANAMYYIYESLSGSRAVGPYSDRHFFNLSKSVLLSPYFLTPPKMSLERETSTKARISLDQNWIAIGSYHHLEVLVCAKILQSENFDHENPRHVIKDVEAFAFTDDCSVFLYLSTDKLLCALSLQTGTTLLSVSGCTPLYLRPEGLVGYCFRTGDEERNIFVKDFPRGFIECVWTKLIYFRWSEIAFSSTDTMKSIGFGPTLYFWKIANVDLPSVEYISKSRLMVGESRFGEFEPFKNCVFSCSGDLLATQESSRILLFKQERFVCTVFEERDCNISCMIFSPNSALFLFCIEKNKNTRKFFVWDVQERAVSASCDSFYLPPVECCCFSSDNSKVFICGQRSIQIWEHTGNSCRLLKMLEPSGICRESDKFTHCTVSSNDKLLACCLGDKILLYSEAEQASVLQIPHCHLGRVDFCQFLKGTRYLMSYGVDGVVLLRDLNDRQTVAYARITQGMESIVRVAVSPEEDKVVCLTSDYRLNVIKLCGLKCDNLSELPL</sequence>
<dbReference type="InterPro" id="IPR007111">
    <property type="entry name" value="NACHT_NTPase"/>
</dbReference>
<protein>
    <recommendedName>
        <fullName evidence="2">NACHT domain-containing protein</fullName>
    </recommendedName>
</protein>
<dbReference type="InterPro" id="IPR027417">
    <property type="entry name" value="P-loop_NTPase"/>
</dbReference>
<feature type="non-terminal residue" evidence="3">
    <location>
        <position position="1"/>
    </location>
</feature>
<dbReference type="Gene3D" id="3.40.50.300">
    <property type="entry name" value="P-loop containing nucleotide triphosphate hydrolases"/>
    <property type="match status" value="1"/>
</dbReference>
<dbReference type="InterPro" id="IPR056884">
    <property type="entry name" value="NPHP3-like_N"/>
</dbReference>
<name>A0AAU9VQM8_9CNID</name>
<dbReference type="Pfam" id="PF24883">
    <property type="entry name" value="NPHP3_N"/>
    <property type="match status" value="1"/>
</dbReference>
<organism evidence="3 4">
    <name type="scientific">Pocillopora meandrina</name>
    <dbReference type="NCBI Taxonomy" id="46732"/>
    <lineage>
        <taxon>Eukaryota</taxon>
        <taxon>Metazoa</taxon>
        <taxon>Cnidaria</taxon>
        <taxon>Anthozoa</taxon>
        <taxon>Hexacorallia</taxon>
        <taxon>Scleractinia</taxon>
        <taxon>Astrocoeniina</taxon>
        <taxon>Pocilloporidae</taxon>
        <taxon>Pocillopora</taxon>
    </lineage>
</organism>
<feature type="domain" description="NACHT" evidence="2">
    <location>
        <begin position="46"/>
        <end position="193"/>
    </location>
</feature>
<dbReference type="Proteomes" id="UP001159428">
    <property type="component" value="Unassembled WGS sequence"/>
</dbReference>
<dbReference type="SUPFAM" id="SSF52540">
    <property type="entry name" value="P-loop containing nucleoside triphosphate hydrolases"/>
    <property type="match status" value="1"/>
</dbReference>
<dbReference type="Gene3D" id="2.130.10.10">
    <property type="entry name" value="YVTN repeat-like/Quinoprotein amine dehydrogenase"/>
    <property type="match status" value="1"/>
</dbReference>
<accession>A0AAU9VQM8</accession>
<feature type="non-terminal residue" evidence="3">
    <location>
        <position position="1331"/>
    </location>
</feature>
<dbReference type="SUPFAM" id="SSF50978">
    <property type="entry name" value="WD40 repeat-like"/>
    <property type="match status" value="2"/>
</dbReference>
<evidence type="ECO:0000256" key="1">
    <source>
        <dbReference type="ARBA" id="ARBA00022737"/>
    </source>
</evidence>
<dbReference type="InterPro" id="IPR001680">
    <property type="entry name" value="WD40_rpt"/>
</dbReference>
<dbReference type="InterPro" id="IPR036322">
    <property type="entry name" value="WD40_repeat_dom_sf"/>
</dbReference>
<proteinExistence type="predicted"/>
<dbReference type="InterPro" id="IPR015943">
    <property type="entry name" value="WD40/YVTN_repeat-like_dom_sf"/>
</dbReference>
<dbReference type="PANTHER" id="PTHR10039:SF14">
    <property type="entry name" value="NACHT DOMAIN-CONTAINING PROTEIN"/>
    <property type="match status" value="1"/>
</dbReference>
<evidence type="ECO:0000313" key="3">
    <source>
        <dbReference type="EMBL" id="CAH3031911.1"/>
    </source>
</evidence>
<dbReference type="SMART" id="SM00320">
    <property type="entry name" value="WD40"/>
    <property type="match status" value="4"/>
</dbReference>
<evidence type="ECO:0000313" key="4">
    <source>
        <dbReference type="Proteomes" id="UP001159428"/>
    </source>
</evidence>